<dbReference type="EMBL" id="JASHIF010000014">
    <property type="protein sequence ID" value="MDI9860852.1"/>
    <property type="molecule type" value="Genomic_DNA"/>
</dbReference>
<evidence type="ECO:0000313" key="4">
    <source>
        <dbReference type="EMBL" id="MDI9860852.1"/>
    </source>
</evidence>
<dbReference type="Gene3D" id="3.20.20.80">
    <property type="entry name" value="Glycosidases"/>
    <property type="match status" value="1"/>
</dbReference>
<organism evidence="4 5">
    <name type="scientific">Flectobacillus roseus</name>
    <dbReference type="NCBI Taxonomy" id="502259"/>
    <lineage>
        <taxon>Bacteria</taxon>
        <taxon>Pseudomonadati</taxon>
        <taxon>Bacteroidota</taxon>
        <taxon>Cytophagia</taxon>
        <taxon>Cytophagales</taxon>
        <taxon>Flectobacillaceae</taxon>
        <taxon>Flectobacillus</taxon>
    </lineage>
</organism>
<feature type="domain" description="Glycosyl hydrolase-like 10" evidence="3">
    <location>
        <begin position="34"/>
        <end position="348"/>
    </location>
</feature>
<reference evidence="4 5" key="1">
    <citation type="submission" date="2023-05" db="EMBL/GenBank/DDBJ databases">
        <title>Novel species of genus Flectobacillus isolated from stream in China.</title>
        <authorList>
            <person name="Lu H."/>
        </authorList>
    </citation>
    <scope>NUCLEOTIDE SEQUENCE [LARGE SCALE GENOMIC DNA]</scope>
    <source>
        <strain evidence="4 5">KCTC 42575</strain>
    </source>
</reference>
<dbReference type="RefSeq" id="WP_283345435.1">
    <property type="nucleotide sequence ID" value="NZ_JASHIF010000014.1"/>
</dbReference>
<dbReference type="InterPro" id="IPR017853">
    <property type="entry name" value="GH"/>
</dbReference>
<protein>
    <submittedName>
        <fullName evidence="4">Family 10 glycosylhydrolase</fullName>
    </submittedName>
</protein>
<accession>A0ABT6YB91</accession>
<proteinExistence type="predicted"/>
<sequence>MYKIIFHVCLFCVLVCSSCHSQQNGTAELTSKYEFRAVWIATVDNIDWPRKGQYNSEEQKRDFIRILDEHKRSNMNAVMVQVRDACDAYYAKGLEPWSEFLTGTQGKFPSPFYDPLDFMIQEAHARNLEFHAWLNLNRATFKRAGSIMPEHISMTKPEWMIQYDGQKVLNFGIPEVRDYIVQVVVEIVKNYDVDGIHFDDYFYPYPVPGQQLNDFDTFRKYGAGYRNIEDWRRSNTDILIQQIGEAIKRVKPYVKYGVSPFGVWQNYSPIVKVGSKTQAGTTSYQTLYADTRKWIEKGWVDYIVPQVYFERSHPKVPYKVLIDWWSQHTYGRHLYIGHGIYKIKSGWNNAEATSQLRLDRNNANIQGGMFFSSKCLTENYGGIQDSLRASLYHYPAIIPPMRWKDSIAPKPPQRVIALKDNGMNKLVWQPGEKASDGNENVYFAVYRFEKAEKINLYRVDKILYVGRDVSFLDYTSERARGYVYAVTSFDRLHNESTPTMVVVNYGETR</sequence>
<dbReference type="SUPFAM" id="SSF51445">
    <property type="entry name" value="(Trans)glycosidases"/>
    <property type="match status" value="1"/>
</dbReference>
<feature type="signal peptide" evidence="2">
    <location>
        <begin position="1"/>
        <end position="21"/>
    </location>
</feature>
<evidence type="ECO:0000256" key="1">
    <source>
        <dbReference type="ARBA" id="ARBA00022729"/>
    </source>
</evidence>
<name>A0ABT6YB91_9BACT</name>
<evidence type="ECO:0000313" key="5">
    <source>
        <dbReference type="Proteomes" id="UP001236507"/>
    </source>
</evidence>
<dbReference type="Pfam" id="PF02638">
    <property type="entry name" value="GHL10"/>
    <property type="match status" value="1"/>
</dbReference>
<dbReference type="InterPro" id="IPR003790">
    <property type="entry name" value="GHL10"/>
</dbReference>
<dbReference type="Proteomes" id="UP001236507">
    <property type="component" value="Unassembled WGS sequence"/>
</dbReference>
<comment type="caution">
    <text evidence="4">The sequence shown here is derived from an EMBL/GenBank/DDBJ whole genome shotgun (WGS) entry which is preliminary data.</text>
</comment>
<keyword evidence="1 2" id="KW-0732">Signal</keyword>
<evidence type="ECO:0000259" key="3">
    <source>
        <dbReference type="Pfam" id="PF02638"/>
    </source>
</evidence>
<dbReference type="InterPro" id="IPR052177">
    <property type="entry name" value="Divisome_Glycosyl_Hydrolase"/>
</dbReference>
<feature type="chain" id="PRO_5046981084" evidence="2">
    <location>
        <begin position="22"/>
        <end position="509"/>
    </location>
</feature>
<gene>
    <name evidence="4" type="ORF">QM524_16670</name>
</gene>
<evidence type="ECO:0000256" key="2">
    <source>
        <dbReference type="SAM" id="SignalP"/>
    </source>
</evidence>
<keyword evidence="5" id="KW-1185">Reference proteome</keyword>
<dbReference type="PANTHER" id="PTHR43405:SF1">
    <property type="entry name" value="GLYCOSYL HYDROLASE DIGH"/>
    <property type="match status" value="1"/>
</dbReference>
<dbReference type="PANTHER" id="PTHR43405">
    <property type="entry name" value="GLYCOSYL HYDROLASE DIGH"/>
    <property type="match status" value="1"/>
</dbReference>